<dbReference type="AlphaFoldDB" id="A0AAD5JLP6"/>
<sequence length="125" mass="13850">MLERTITGETKLWSSVFDPILSFILSDSDKNIVSHWSNVIPSEGSSSELLQVHSDALICQDIIRLAILGKKALVDSKLNAVIMLQIHGYHISAYISKLIPSTTITAIIQVLEIQFSQSVQEVDSR</sequence>
<protein>
    <submittedName>
        <fullName evidence="1">Uncharacterized protein</fullName>
    </submittedName>
</protein>
<organism evidence="1 2">
    <name type="scientific">Phascolomyces articulosus</name>
    <dbReference type="NCBI Taxonomy" id="60185"/>
    <lineage>
        <taxon>Eukaryota</taxon>
        <taxon>Fungi</taxon>
        <taxon>Fungi incertae sedis</taxon>
        <taxon>Mucoromycota</taxon>
        <taxon>Mucoromycotina</taxon>
        <taxon>Mucoromycetes</taxon>
        <taxon>Mucorales</taxon>
        <taxon>Lichtheimiaceae</taxon>
        <taxon>Phascolomyces</taxon>
    </lineage>
</organism>
<keyword evidence="2" id="KW-1185">Reference proteome</keyword>
<proteinExistence type="predicted"/>
<gene>
    <name evidence="1" type="ORF">BDA99DRAFT_566355</name>
</gene>
<evidence type="ECO:0000313" key="1">
    <source>
        <dbReference type="EMBL" id="KAI9244101.1"/>
    </source>
</evidence>
<evidence type="ECO:0000313" key="2">
    <source>
        <dbReference type="Proteomes" id="UP001209540"/>
    </source>
</evidence>
<reference evidence="1" key="1">
    <citation type="journal article" date="2022" name="IScience">
        <title>Evolution of zygomycete secretomes and the origins of terrestrial fungal ecologies.</title>
        <authorList>
            <person name="Chang Y."/>
            <person name="Wang Y."/>
            <person name="Mondo S."/>
            <person name="Ahrendt S."/>
            <person name="Andreopoulos W."/>
            <person name="Barry K."/>
            <person name="Beard J."/>
            <person name="Benny G.L."/>
            <person name="Blankenship S."/>
            <person name="Bonito G."/>
            <person name="Cuomo C."/>
            <person name="Desiro A."/>
            <person name="Gervers K.A."/>
            <person name="Hundley H."/>
            <person name="Kuo A."/>
            <person name="LaButti K."/>
            <person name="Lang B.F."/>
            <person name="Lipzen A."/>
            <person name="O'Donnell K."/>
            <person name="Pangilinan J."/>
            <person name="Reynolds N."/>
            <person name="Sandor L."/>
            <person name="Smith M.E."/>
            <person name="Tsang A."/>
            <person name="Grigoriev I.V."/>
            <person name="Stajich J.E."/>
            <person name="Spatafora J.W."/>
        </authorList>
    </citation>
    <scope>NUCLEOTIDE SEQUENCE</scope>
    <source>
        <strain evidence="1">RSA 2281</strain>
    </source>
</reference>
<name>A0AAD5JLP6_9FUNG</name>
<dbReference type="Proteomes" id="UP001209540">
    <property type="component" value="Unassembled WGS sequence"/>
</dbReference>
<dbReference type="EMBL" id="JAIXMP010000063">
    <property type="protein sequence ID" value="KAI9244101.1"/>
    <property type="molecule type" value="Genomic_DNA"/>
</dbReference>
<reference evidence="1" key="2">
    <citation type="submission" date="2023-02" db="EMBL/GenBank/DDBJ databases">
        <authorList>
            <consortium name="DOE Joint Genome Institute"/>
            <person name="Mondo S.J."/>
            <person name="Chang Y."/>
            <person name="Wang Y."/>
            <person name="Ahrendt S."/>
            <person name="Andreopoulos W."/>
            <person name="Barry K."/>
            <person name="Beard J."/>
            <person name="Benny G.L."/>
            <person name="Blankenship S."/>
            <person name="Bonito G."/>
            <person name="Cuomo C."/>
            <person name="Desiro A."/>
            <person name="Gervers K.A."/>
            <person name="Hundley H."/>
            <person name="Kuo A."/>
            <person name="LaButti K."/>
            <person name="Lang B.F."/>
            <person name="Lipzen A."/>
            <person name="O'Donnell K."/>
            <person name="Pangilinan J."/>
            <person name="Reynolds N."/>
            <person name="Sandor L."/>
            <person name="Smith M.W."/>
            <person name="Tsang A."/>
            <person name="Grigoriev I.V."/>
            <person name="Stajich J.E."/>
            <person name="Spatafora J.W."/>
        </authorList>
    </citation>
    <scope>NUCLEOTIDE SEQUENCE</scope>
    <source>
        <strain evidence="1">RSA 2281</strain>
    </source>
</reference>
<comment type="caution">
    <text evidence="1">The sequence shown here is derived from an EMBL/GenBank/DDBJ whole genome shotgun (WGS) entry which is preliminary data.</text>
</comment>
<accession>A0AAD5JLP6</accession>